<dbReference type="InterPro" id="IPR027839">
    <property type="entry name" value="DUF4432"/>
</dbReference>
<dbReference type="RefSeq" id="WP_109625823.1">
    <property type="nucleotide sequence ID" value="NZ_CABJAT010000009.1"/>
</dbReference>
<protein>
    <submittedName>
        <fullName evidence="1">Uncharacterized protein DUF4432</fullName>
    </submittedName>
</protein>
<gene>
    <name evidence="1" type="ORF">C7383_104123</name>
</gene>
<comment type="caution">
    <text evidence="1">The sequence shown here is derived from an EMBL/GenBank/DDBJ whole genome shotgun (WGS) entry which is preliminary data.</text>
</comment>
<dbReference type="Pfam" id="PF14486">
    <property type="entry name" value="DUF4432"/>
    <property type="match status" value="1"/>
</dbReference>
<dbReference type="Proteomes" id="UP000245412">
    <property type="component" value="Unassembled WGS sequence"/>
</dbReference>
<proteinExistence type="predicted"/>
<dbReference type="AlphaFoldDB" id="A0AB73T5Z9"/>
<organism evidence="1 2">
    <name type="scientific">Murimonas intestini</name>
    <dbReference type="NCBI Taxonomy" id="1337051"/>
    <lineage>
        <taxon>Bacteria</taxon>
        <taxon>Bacillati</taxon>
        <taxon>Bacillota</taxon>
        <taxon>Clostridia</taxon>
        <taxon>Lachnospirales</taxon>
        <taxon>Lachnospiraceae</taxon>
        <taxon>Murimonas</taxon>
    </lineage>
</organism>
<dbReference type="EMBL" id="QGGY01000004">
    <property type="protein sequence ID" value="PWJ76677.1"/>
    <property type="molecule type" value="Genomic_DNA"/>
</dbReference>
<accession>A0AB73T5Z9</accession>
<dbReference type="CDD" id="cd09023">
    <property type="entry name" value="Aldose_epim_Ec_c4013"/>
    <property type="match status" value="1"/>
</dbReference>
<evidence type="ECO:0000313" key="2">
    <source>
        <dbReference type="Proteomes" id="UP000245412"/>
    </source>
</evidence>
<dbReference type="GO" id="GO:0030246">
    <property type="term" value="F:carbohydrate binding"/>
    <property type="evidence" value="ECO:0007669"/>
    <property type="project" value="InterPro"/>
</dbReference>
<name>A0AB73T5Z9_9FIRM</name>
<reference evidence="1 2" key="1">
    <citation type="submission" date="2018-05" db="EMBL/GenBank/DDBJ databases">
        <authorList>
            <person name="Goeker M."/>
            <person name="Huntemann M."/>
            <person name="Clum A."/>
            <person name="Pillay M."/>
            <person name="Palaniappan K."/>
            <person name="Varghese N."/>
            <person name="Mikhailova N."/>
            <person name="Stamatis D."/>
            <person name="Reddy T."/>
            <person name="Daum C."/>
            <person name="Shapiro N."/>
            <person name="Ivanova N."/>
            <person name="Kyrpides N."/>
            <person name="Woyke T."/>
        </authorList>
    </citation>
    <scope>NUCLEOTIDE SEQUENCE [LARGE SCALE GENOMIC DNA]</scope>
    <source>
        <strain evidence="1 2">DSM 26524</strain>
    </source>
</reference>
<sequence length="322" mass="35940">MNPYIGNESQLYGIEEHRLSGGRGDGMRLLEVNNGKGLELTVSLDRAADISRLRFQGINMSYFSPCGYVAPAYYDSVGSNWLNSFTAGFLTTCGLQAVGTPCVDEGEELPLHGSIGNTPAGHSYWTREEGCLVIKAVVEDEVIFGRKLRLNRELRISLEENSFVITDTIENTGARKEPIEILYHMNMGYPLLDEDSEVVIPAESIVPRDGHAAGDIENCLKMEKPQAGYVERCYYHKFKDADGRASIYQPKLGCGLEIAFDAEKLDGFVEWKMMGIRDYVLGLECGNCYPDGRDIMRKTGMLKFLEPGGKAEYQVKVNIFQR</sequence>
<dbReference type="InterPro" id="IPR014718">
    <property type="entry name" value="GH-type_carb-bd"/>
</dbReference>
<keyword evidence="2" id="KW-1185">Reference proteome</keyword>
<dbReference type="Gene3D" id="2.70.98.10">
    <property type="match status" value="1"/>
</dbReference>
<evidence type="ECO:0000313" key="1">
    <source>
        <dbReference type="EMBL" id="PWJ76677.1"/>
    </source>
</evidence>